<evidence type="ECO:0000313" key="4">
    <source>
        <dbReference type="Proteomes" id="UP000756387"/>
    </source>
</evidence>
<sequence length="280" mass="29130">MRGDGHPSYATRPPLRTEQVEDRTSMAPHSQPGTQGRLLHAATTHVGLVRSVNEDAHAAAPPVFVVADGMGGHSGGDVASRLVTEEFSPWAGRTFSPSGGREAVVAALVRAQARLRAYAELREDDSRLQYAGTTVVLALLVQGPRRPQWLVANVGDSRAYAAGPAGVQQVTTDHSVVAELVAAGRITEEEAAVHPERHVITRALSSLDLPEPDFFDLEVADAPRLLLCTDGVSGLVAPDDLATMLTAGEAPGTTAEALVSAALSTGGTDNATALVVDVVG</sequence>
<dbReference type="InterPro" id="IPR001932">
    <property type="entry name" value="PPM-type_phosphatase-like_dom"/>
</dbReference>
<evidence type="ECO:0000313" key="3">
    <source>
        <dbReference type="EMBL" id="MBE7324997.1"/>
    </source>
</evidence>
<reference evidence="3 4" key="1">
    <citation type="submission" date="2020-10" db="EMBL/GenBank/DDBJ databases">
        <title>Nocardioides sp. isolated from sludge.</title>
        <authorList>
            <person name="Zhang X."/>
        </authorList>
    </citation>
    <scope>NUCLEOTIDE SEQUENCE [LARGE SCALE GENOMIC DNA]</scope>
    <source>
        <strain evidence="3 4">Y6</strain>
    </source>
</reference>
<protein>
    <submittedName>
        <fullName evidence="3">Serine/threonine-protein phosphatase</fullName>
    </submittedName>
</protein>
<evidence type="ECO:0000259" key="2">
    <source>
        <dbReference type="PROSITE" id="PS51746"/>
    </source>
</evidence>
<dbReference type="Pfam" id="PF13672">
    <property type="entry name" value="PP2C_2"/>
    <property type="match status" value="1"/>
</dbReference>
<organism evidence="3 4">
    <name type="scientific">Nocardioides malaquae</name>
    <dbReference type="NCBI Taxonomy" id="2773426"/>
    <lineage>
        <taxon>Bacteria</taxon>
        <taxon>Bacillati</taxon>
        <taxon>Actinomycetota</taxon>
        <taxon>Actinomycetes</taxon>
        <taxon>Propionibacteriales</taxon>
        <taxon>Nocardioidaceae</taxon>
        <taxon>Nocardioides</taxon>
    </lineage>
</organism>
<accession>A0ABR9RTR8</accession>
<dbReference type="Proteomes" id="UP000756387">
    <property type="component" value="Unassembled WGS sequence"/>
</dbReference>
<dbReference type="InterPro" id="IPR015655">
    <property type="entry name" value="PP2C"/>
</dbReference>
<dbReference type="InterPro" id="IPR036457">
    <property type="entry name" value="PPM-type-like_dom_sf"/>
</dbReference>
<evidence type="ECO:0000256" key="1">
    <source>
        <dbReference type="SAM" id="MobiDB-lite"/>
    </source>
</evidence>
<keyword evidence="4" id="KW-1185">Reference proteome</keyword>
<dbReference type="EMBL" id="JADCSA010000008">
    <property type="protein sequence ID" value="MBE7324997.1"/>
    <property type="molecule type" value="Genomic_DNA"/>
</dbReference>
<gene>
    <name evidence="3" type="ORF">IEQ44_10035</name>
</gene>
<comment type="caution">
    <text evidence="3">The sequence shown here is derived from an EMBL/GenBank/DDBJ whole genome shotgun (WGS) entry which is preliminary data.</text>
</comment>
<dbReference type="Gene3D" id="3.60.40.10">
    <property type="entry name" value="PPM-type phosphatase domain"/>
    <property type="match status" value="1"/>
</dbReference>
<proteinExistence type="predicted"/>
<feature type="domain" description="PPM-type phosphatase" evidence="2">
    <location>
        <begin position="38"/>
        <end position="278"/>
    </location>
</feature>
<dbReference type="RefSeq" id="WP_193638316.1">
    <property type="nucleotide sequence ID" value="NZ_JADCSA010000008.1"/>
</dbReference>
<name>A0ABR9RTR8_9ACTN</name>
<feature type="region of interest" description="Disordered" evidence="1">
    <location>
        <begin position="1"/>
        <end position="37"/>
    </location>
</feature>
<dbReference type="PANTHER" id="PTHR47992">
    <property type="entry name" value="PROTEIN PHOSPHATASE"/>
    <property type="match status" value="1"/>
</dbReference>
<dbReference type="SMART" id="SM00331">
    <property type="entry name" value="PP2C_SIG"/>
    <property type="match status" value="1"/>
</dbReference>
<dbReference type="CDD" id="cd00143">
    <property type="entry name" value="PP2Cc"/>
    <property type="match status" value="1"/>
</dbReference>
<dbReference type="SUPFAM" id="SSF81606">
    <property type="entry name" value="PP2C-like"/>
    <property type="match status" value="1"/>
</dbReference>
<dbReference type="SMART" id="SM00332">
    <property type="entry name" value="PP2Cc"/>
    <property type="match status" value="1"/>
</dbReference>
<dbReference type="PROSITE" id="PS51746">
    <property type="entry name" value="PPM_2"/>
    <property type="match status" value="1"/>
</dbReference>